<accession>A0A918Q4U6</accession>
<organism evidence="3 4">
    <name type="scientific">Echinicola pacifica</name>
    <dbReference type="NCBI Taxonomy" id="346377"/>
    <lineage>
        <taxon>Bacteria</taxon>
        <taxon>Pseudomonadati</taxon>
        <taxon>Bacteroidota</taxon>
        <taxon>Cytophagia</taxon>
        <taxon>Cytophagales</taxon>
        <taxon>Cyclobacteriaceae</taxon>
        <taxon>Echinicola</taxon>
    </lineage>
</organism>
<dbReference type="SMART" id="SM00448">
    <property type="entry name" value="REC"/>
    <property type="match status" value="1"/>
</dbReference>
<name>A0A918Q4U6_9BACT</name>
<dbReference type="Gene3D" id="3.40.50.2300">
    <property type="match status" value="1"/>
</dbReference>
<dbReference type="RefSeq" id="WP_018474721.1">
    <property type="nucleotide sequence ID" value="NZ_BMWX01000004.1"/>
</dbReference>
<dbReference type="PANTHER" id="PTHR44520">
    <property type="entry name" value="RESPONSE REGULATOR RCP1-RELATED"/>
    <property type="match status" value="1"/>
</dbReference>
<dbReference type="InterPro" id="IPR001789">
    <property type="entry name" value="Sig_transdc_resp-reg_receiver"/>
</dbReference>
<evidence type="ECO:0000256" key="1">
    <source>
        <dbReference type="PROSITE-ProRule" id="PRU00169"/>
    </source>
</evidence>
<sequence>MNRIKSLCVIDDDPIYTFGVKKIIEMGNFEVDAIFYENGKEAYDGLIEKLENGEKLPELILLDINMPIWNGWRFLDEFLKKHPQPDVIIYIISSSIDPNDTRKADEYSVIKNFVVKPISIQKVQEILS</sequence>
<protein>
    <submittedName>
        <fullName evidence="3">Response regulator</fullName>
    </submittedName>
</protein>
<proteinExistence type="predicted"/>
<reference evidence="3" key="1">
    <citation type="journal article" date="2014" name="Int. J. Syst. Evol. Microbiol.">
        <title>Complete genome sequence of Corynebacterium casei LMG S-19264T (=DSM 44701T), isolated from a smear-ripened cheese.</title>
        <authorList>
            <consortium name="US DOE Joint Genome Institute (JGI-PGF)"/>
            <person name="Walter F."/>
            <person name="Albersmeier A."/>
            <person name="Kalinowski J."/>
            <person name="Ruckert C."/>
        </authorList>
    </citation>
    <scope>NUCLEOTIDE SEQUENCE</scope>
    <source>
        <strain evidence="3">KCTC 12368</strain>
    </source>
</reference>
<dbReference type="GO" id="GO:0000160">
    <property type="term" value="P:phosphorelay signal transduction system"/>
    <property type="evidence" value="ECO:0007669"/>
    <property type="project" value="InterPro"/>
</dbReference>
<dbReference type="InterPro" id="IPR052893">
    <property type="entry name" value="TCS_response_regulator"/>
</dbReference>
<reference evidence="3" key="2">
    <citation type="submission" date="2020-09" db="EMBL/GenBank/DDBJ databases">
        <authorList>
            <person name="Sun Q."/>
            <person name="Kim S."/>
        </authorList>
    </citation>
    <scope>NUCLEOTIDE SEQUENCE</scope>
    <source>
        <strain evidence="3">KCTC 12368</strain>
    </source>
</reference>
<dbReference type="SUPFAM" id="SSF52172">
    <property type="entry name" value="CheY-like"/>
    <property type="match status" value="1"/>
</dbReference>
<dbReference type="PROSITE" id="PS50110">
    <property type="entry name" value="RESPONSE_REGULATORY"/>
    <property type="match status" value="1"/>
</dbReference>
<keyword evidence="4" id="KW-1185">Reference proteome</keyword>
<dbReference type="Pfam" id="PF00072">
    <property type="entry name" value="Response_reg"/>
    <property type="match status" value="1"/>
</dbReference>
<dbReference type="Proteomes" id="UP000619457">
    <property type="component" value="Unassembled WGS sequence"/>
</dbReference>
<dbReference type="EMBL" id="BMWX01000004">
    <property type="protein sequence ID" value="GGZ31150.1"/>
    <property type="molecule type" value="Genomic_DNA"/>
</dbReference>
<dbReference type="InterPro" id="IPR011006">
    <property type="entry name" value="CheY-like_superfamily"/>
</dbReference>
<dbReference type="AlphaFoldDB" id="A0A918Q4U6"/>
<dbReference type="PANTHER" id="PTHR44520:SF2">
    <property type="entry name" value="RESPONSE REGULATOR RCP1"/>
    <property type="match status" value="1"/>
</dbReference>
<gene>
    <name evidence="3" type="ORF">GCM10007049_25170</name>
</gene>
<feature type="domain" description="Response regulatory" evidence="2">
    <location>
        <begin position="6"/>
        <end position="128"/>
    </location>
</feature>
<evidence type="ECO:0000313" key="3">
    <source>
        <dbReference type="EMBL" id="GGZ31150.1"/>
    </source>
</evidence>
<evidence type="ECO:0000259" key="2">
    <source>
        <dbReference type="PROSITE" id="PS50110"/>
    </source>
</evidence>
<feature type="modified residue" description="4-aspartylphosphate" evidence="1">
    <location>
        <position position="63"/>
    </location>
</feature>
<keyword evidence="1" id="KW-0597">Phosphoprotein</keyword>
<comment type="caution">
    <text evidence="3">The sequence shown here is derived from an EMBL/GenBank/DDBJ whole genome shotgun (WGS) entry which is preliminary data.</text>
</comment>
<evidence type="ECO:0000313" key="4">
    <source>
        <dbReference type="Proteomes" id="UP000619457"/>
    </source>
</evidence>